<protein>
    <submittedName>
        <fullName evidence="1">Uncharacterized protein</fullName>
    </submittedName>
</protein>
<organism evidence="1 2">
    <name type="scientific">Trichinella pseudospiralis</name>
    <name type="common">Parasitic roundworm</name>
    <dbReference type="NCBI Taxonomy" id="6337"/>
    <lineage>
        <taxon>Eukaryota</taxon>
        <taxon>Metazoa</taxon>
        <taxon>Ecdysozoa</taxon>
        <taxon>Nematoda</taxon>
        <taxon>Enoplea</taxon>
        <taxon>Dorylaimia</taxon>
        <taxon>Trichinellida</taxon>
        <taxon>Trichinellidae</taxon>
        <taxon>Trichinella</taxon>
    </lineage>
</organism>
<keyword evidence="2" id="KW-1185">Reference proteome</keyword>
<dbReference type="AlphaFoldDB" id="A0A0V1FL34"/>
<dbReference type="EMBL" id="JYDT01000068">
    <property type="protein sequence ID" value="KRY86597.1"/>
    <property type="molecule type" value="Genomic_DNA"/>
</dbReference>
<dbReference type="Proteomes" id="UP000054995">
    <property type="component" value="Unassembled WGS sequence"/>
</dbReference>
<proteinExistence type="predicted"/>
<evidence type="ECO:0000313" key="1">
    <source>
        <dbReference type="EMBL" id="KRY86597.1"/>
    </source>
</evidence>
<comment type="caution">
    <text evidence="1">The sequence shown here is derived from an EMBL/GenBank/DDBJ whole genome shotgun (WGS) entry which is preliminary data.</text>
</comment>
<name>A0A0V1FL34_TRIPS</name>
<accession>A0A0V1FL34</accession>
<reference evidence="1 2" key="1">
    <citation type="submission" date="2015-01" db="EMBL/GenBank/DDBJ databases">
        <title>Evolution of Trichinella species and genotypes.</title>
        <authorList>
            <person name="Korhonen P.K."/>
            <person name="Edoardo P."/>
            <person name="Giuseppe L.R."/>
            <person name="Gasser R.B."/>
        </authorList>
    </citation>
    <scope>NUCLEOTIDE SEQUENCE [LARGE SCALE GENOMIC DNA]</scope>
    <source>
        <strain evidence="1">ISS470</strain>
    </source>
</reference>
<gene>
    <name evidence="1" type="ORF">T4D_11710</name>
</gene>
<evidence type="ECO:0000313" key="2">
    <source>
        <dbReference type="Proteomes" id="UP000054995"/>
    </source>
</evidence>
<sequence length="82" mass="9562">MERPKWVPPRSVQLPSFKQGRVRALFLLFEQAKCRILKLEAGKGYAFSAEEVGEVRLCCFAHPLERVRAWHFSAAFRRDVSR</sequence>